<dbReference type="GO" id="GO:0005978">
    <property type="term" value="P:glycogen biosynthetic process"/>
    <property type="evidence" value="ECO:0007669"/>
    <property type="project" value="UniProtKB-KW"/>
</dbReference>
<dbReference type="FunFam" id="3.90.550.10:FF:000092">
    <property type="entry name" value="Glycogenin 2"/>
    <property type="match status" value="1"/>
</dbReference>
<keyword evidence="8" id="KW-0325">Glycoprotein</keyword>
<dbReference type="Bgee" id="ENSLACG00000007047">
    <property type="expression patterns" value="Expressed in pelvic fin and 6 other cell types or tissues"/>
</dbReference>
<comment type="pathway">
    <text evidence="3">Glycan biosynthesis; glycogen biosynthesis.</text>
</comment>
<evidence type="ECO:0000313" key="17">
    <source>
        <dbReference type="Ensembl" id="ENSLACP00000007963.1"/>
    </source>
</evidence>
<dbReference type="EMBL" id="AFYH01105660">
    <property type="status" value="NOT_ANNOTATED_CDS"/>
    <property type="molecule type" value="Genomic_DNA"/>
</dbReference>
<evidence type="ECO:0000256" key="4">
    <source>
        <dbReference type="ARBA" id="ARBA00022490"/>
    </source>
</evidence>
<comment type="subcellular location">
    <subcellularLocation>
        <location evidence="2">Cytoplasm</location>
    </subcellularLocation>
</comment>
<keyword evidence="18" id="KW-1185">Reference proteome</keyword>
<evidence type="ECO:0000256" key="14">
    <source>
        <dbReference type="ARBA" id="ARBA00049637"/>
    </source>
</evidence>
<dbReference type="GO" id="GO:0005737">
    <property type="term" value="C:cytoplasm"/>
    <property type="evidence" value="ECO:0007669"/>
    <property type="project" value="UniProtKB-SubCell"/>
</dbReference>
<dbReference type="EMBL" id="AFYH01105664">
    <property type="status" value="NOT_ANNOTATED_CDS"/>
    <property type="molecule type" value="Genomic_DNA"/>
</dbReference>
<reference evidence="17" key="3">
    <citation type="submission" date="2025-09" db="UniProtKB">
        <authorList>
            <consortium name="Ensembl"/>
        </authorList>
    </citation>
    <scope>IDENTIFICATION</scope>
</reference>
<dbReference type="OMA" id="NDTYCQG"/>
<evidence type="ECO:0000256" key="12">
    <source>
        <dbReference type="ARBA" id="ARBA00047374"/>
    </source>
</evidence>
<dbReference type="EC" id="2.4.1.186" evidence="11"/>
<keyword evidence="5" id="KW-0808">Transferase</keyword>
<comment type="similarity">
    <text evidence="10">Belongs to the glycosyltransferase 8 family. Glycogenin subfamily.</text>
</comment>
<comment type="function">
    <text evidence="14">Glycogenin participates in the glycogen biosynthetic process along with glycogen synthase and glycogen branching enzyme. It catalyzes the formation of a short alpha (1,4)-glucosyl chain covalently attached via a glucose 1-O-tyrosyl linkage to internal tyrosine residues and these chains act as primers for the elongation reaction catalyzed by glycogen synthase.</text>
</comment>
<dbReference type="eggNOG" id="KOG1950">
    <property type="taxonomic scope" value="Eukaryota"/>
</dbReference>
<evidence type="ECO:0000256" key="5">
    <source>
        <dbReference type="ARBA" id="ARBA00022679"/>
    </source>
</evidence>
<dbReference type="Gene3D" id="3.90.550.10">
    <property type="entry name" value="Spore Coat Polysaccharide Biosynthesis Protein SpsA, Chain A"/>
    <property type="match status" value="1"/>
</dbReference>
<dbReference type="InterPro" id="IPR002495">
    <property type="entry name" value="Glyco_trans_8"/>
</dbReference>
<comment type="catalytic activity">
    <reaction evidence="13">
        <text>L-tyrosyl-[glycogenin] + UDP-alpha-D-glucose = alpha-D-glucosyl-L-tyrosyl-[glycogenin] + UDP + H(+)</text>
        <dbReference type="Rhea" id="RHEA:23360"/>
        <dbReference type="Rhea" id="RHEA-COMP:14604"/>
        <dbReference type="Rhea" id="RHEA-COMP:14605"/>
        <dbReference type="ChEBI" id="CHEBI:15378"/>
        <dbReference type="ChEBI" id="CHEBI:46858"/>
        <dbReference type="ChEBI" id="CHEBI:58223"/>
        <dbReference type="ChEBI" id="CHEBI:58885"/>
        <dbReference type="ChEBI" id="CHEBI:140573"/>
        <dbReference type="EC" id="2.4.1.186"/>
    </reaction>
    <physiologicalReaction direction="left-to-right" evidence="13">
        <dbReference type="Rhea" id="RHEA:23361"/>
    </physiologicalReaction>
</comment>
<name>H3AE92_LATCH</name>
<dbReference type="Proteomes" id="UP000008672">
    <property type="component" value="Unassembled WGS sequence"/>
</dbReference>
<protein>
    <recommendedName>
        <fullName evidence="11">glycogenin glucosyltransferase</fullName>
        <ecNumber evidence="11">2.4.1.186</ecNumber>
    </recommendedName>
</protein>
<reference evidence="18" key="1">
    <citation type="submission" date="2011-08" db="EMBL/GenBank/DDBJ databases">
        <title>The draft genome of Latimeria chalumnae.</title>
        <authorList>
            <person name="Di Palma F."/>
            <person name="Alfoldi J."/>
            <person name="Johnson J."/>
            <person name="Berlin A."/>
            <person name="Gnerre S."/>
            <person name="Jaffe D."/>
            <person name="MacCallum I."/>
            <person name="Young S."/>
            <person name="Walker B.J."/>
            <person name="Lander E."/>
            <person name="Lindblad-Toh K."/>
        </authorList>
    </citation>
    <scope>NUCLEOTIDE SEQUENCE [LARGE SCALE GENOMIC DNA]</scope>
    <source>
        <strain evidence="18">Wild caught</strain>
    </source>
</reference>
<evidence type="ECO:0000256" key="13">
    <source>
        <dbReference type="ARBA" id="ARBA00047924"/>
    </source>
</evidence>
<keyword evidence="9" id="KW-0464">Manganese</keyword>
<reference evidence="17" key="2">
    <citation type="submission" date="2025-08" db="UniProtKB">
        <authorList>
            <consortium name="Ensembl"/>
        </authorList>
    </citation>
    <scope>IDENTIFICATION</scope>
</reference>
<dbReference type="AlphaFoldDB" id="H3AE92"/>
<gene>
    <name evidence="17" type="primary">GYG2</name>
</gene>
<evidence type="ECO:0000256" key="15">
    <source>
        <dbReference type="ARBA" id="ARBA00057883"/>
    </source>
</evidence>
<evidence type="ECO:0000256" key="6">
    <source>
        <dbReference type="ARBA" id="ARBA00022723"/>
    </source>
</evidence>
<comment type="catalytic activity">
    <reaction evidence="12">
        <text>[1,4-alpha-D-glucosyl](n)-L-tyrosyl-[glycogenin] + UDP-alpha-D-glucose = [1,4-alpha-D-glucosyl](n+1)-L-tyrosyl-[glycogenin] + UDP + H(+)</text>
        <dbReference type="Rhea" id="RHEA:56560"/>
        <dbReference type="Rhea" id="RHEA-COMP:14606"/>
        <dbReference type="Rhea" id="RHEA-COMP:14607"/>
        <dbReference type="ChEBI" id="CHEBI:15378"/>
        <dbReference type="ChEBI" id="CHEBI:58223"/>
        <dbReference type="ChEBI" id="CHEBI:58885"/>
        <dbReference type="ChEBI" id="CHEBI:140574"/>
        <dbReference type="EC" id="2.4.1.186"/>
    </reaction>
    <physiologicalReaction direction="left-to-right" evidence="12">
        <dbReference type="Rhea" id="RHEA:56561"/>
    </physiologicalReaction>
</comment>
<feature type="region of interest" description="Disordered" evidence="16">
    <location>
        <begin position="298"/>
        <end position="320"/>
    </location>
</feature>
<evidence type="ECO:0000256" key="2">
    <source>
        <dbReference type="ARBA" id="ARBA00004496"/>
    </source>
</evidence>
<evidence type="ECO:0000256" key="1">
    <source>
        <dbReference type="ARBA" id="ARBA00001936"/>
    </source>
</evidence>
<dbReference type="InterPro" id="IPR050587">
    <property type="entry name" value="GNT1/Glycosyltrans_8"/>
</dbReference>
<dbReference type="FunCoup" id="H3AE92">
    <property type="interactions" value="413"/>
</dbReference>
<dbReference type="GO" id="GO:0046872">
    <property type="term" value="F:metal ion binding"/>
    <property type="evidence" value="ECO:0007669"/>
    <property type="project" value="UniProtKB-KW"/>
</dbReference>
<proteinExistence type="inferred from homology"/>
<dbReference type="STRING" id="7897.ENSLACP00000007963"/>
<evidence type="ECO:0000256" key="16">
    <source>
        <dbReference type="SAM" id="MobiDB-lite"/>
    </source>
</evidence>
<evidence type="ECO:0000256" key="9">
    <source>
        <dbReference type="ARBA" id="ARBA00023211"/>
    </source>
</evidence>
<sequence length="403" mass="45301">MFAVTDQAFVTLGTNDVYCQGALVLEQSLRAHKTSRQLAILITPDVSSGYRTVLHAVFDEVVEVNMLDSKDTAHLALMKRPELGVTFTKLHCWTLTQYRKCVFLDADSLVLCNIDELFDREELSAAPDAGWPDCFNTGMFVFRPSLQTYSMLLQFAEEHGSFDGGDQGLLNSYFSSWATQDISKHLSFLYNLSSNATYTYLPAFRQFGSEAKVIHFLGAVKPWQYKYNPQTGAARWEGGEPPGPHCMEFINLWWQIYSSEVVPLLVQHKVAEEIGIKQHMQNLSIGLLLLSEQKAAPPAAPCPKEVDTSEAPIDNDEQQSSEVRAIVSDHLLEPVYTVFCKCVLLFNNLLAGLAASISELSVEDTSEEAYGAKERQNWEEGHIDYMGKDAFENIQKKLDRFLQ</sequence>
<dbReference type="GeneTree" id="ENSGT00940000161628"/>
<dbReference type="EMBL" id="AFYH01105665">
    <property type="status" value="NOT_ANNOTATED_CDS"/>
    <property type="molecule type" value="Genomic_DNA"/>
</dbReference>
<dbReference type="EMBL" id="AFYH01105661">
    <property type="status" value="NOT_ANNOTATED_CDS"/>
    <property type="molecule type" value="Genomic_DNA"/>
</dbReference>
<evidence type="ECO:0000256" key="7">
    <source>
        <dbReference type="ARBA" id="ARBA00023056"/>
    </source>
</evidence>
<evidence type="ECO:0000256" key="10">
    <source>
        <dbReference type="ARBA" id="ARBA00038162"/>
    </source>
</evidence>
<dbReference type="SUPFAM" id="SSF53448">
    <property type="entry name" value="Nucleotide-diphospho-sugar transferases"/>
    <property type="match status" value="1"/>
</dbReference>
<dbReference type="Ensembl" id="ENSLACT00000008029.1">
    <property type="protein sequence ID" value="ENSLACP00000007963.1"/>
    <property type="gene ID" value="ENSLACG00000007047.2"/>
</dbReference>
<evidence type="ECO:0000313" key="18">
    <source>
        <dbReference type="Proteomes" id="UP000008672"/>
    </source>
</evidence>
<dbReference type="EMBL" id="AFYH01105663">
    <property type="status" value="NOT_ANNOTATED_CDS"/>
    <property type="molecule type" value="Genomic_DNA"/>
</dbReference>
<evidence type="ECO:0000256" key="8">
    <source>
        <dbReference type="ARBA" id="ARBA00023180"/>
    </source>
</evidence>
<dbReference type="PANTHER" id="PTHR11183">
    <property type="entry name" value="GLYCOGENIN SUBFAMILY MEMBER"/>
    <property type="match status" value="1"/>
</dbReference>
<dbReference type="CDD" id="cd02537">
    <property type="entry name" value="GT8_Glycogenin"/>
    <property type="match status" value="1"/>
</dbReference>
<dbReference type="EMBL" id="AFYH01105662">
    <property type="status" value="NOT_ANNOTATED_CDS"/>
    <property type="molecule type" value="Genomic_DNA"/>
</dbReference>
<keyword evidence="7" id="KW-0320">Glycogen biosynthesis</keyword>
<comment type="cofactor">
    <cofactor evidence="1">
        <name>Mn(2+)</name>
        <dbReference type="ChEBI" id="CHEBI:29035"/>
    </cofactor>
</comment>
<keyword evidence="4" id="KW-0963">Cytoplasm</keyword>
<keyword evidence="6" id="KW-0479">Metal-binding</keyword>
<dbReference type="InterPro" id="IPR029044">
    <property type="entry name" value="Nucleotide-diphossugar_trans"/>
</dbReference>
<evidence type="ECO:0000256" key="11">
    <source>
        <dbReference type="ARBA" id="ARBA00038934"/>
    </source>
</evidence>
<dbReference type="GO" id="GO:0008466">
    <property type="term" value="F:glycogenin glucosyltransferase activity"/>
    <property type="evidence" value="ECO:0007669"/>
    <property type="project" value="UniProtKB-EC"/>
</dbReference>
<dbReference type="Pfam" id="PF01501">
    <property type="entry name" value="Glyco_transf_8"/>
    <property type="match status" value="1"/>
</dbReference>
<evidence type="ECO:0000256" key="3">
    <source>
        <dbReference type="ARBA" id="ARBA00004964"/>
    </source>
</evidence>
<dbReference type="InParanoid" id="H3AE92"/>
<dbReference type="EMBL" id="AFYH01105666">
    <property type="status" value="NOT_ANNOTATED_CDS"/>
    <property type="molecule type" value="Genomic_DNA"/>
</dbReference>
<comment type="function">
    <text evidence="15">Self-glucosylating initiator of glycogen synthesis. It catalyzes the formation of a short alpha (1,4)-glucosyl chain covalently attached via a glucose 1-O-tyrosyl linkage to internal tyrosine residues and these chains act as primers for the elongation reaction catalyzed by glycogen synthase.</text>
</comment>
<organism evidence="17 18">
    <name type="scientific">Latimeria chalumnae</name>
    <name type="common">Coelacanth</name>
    <dbReference type="NCBI Taxonomy" id="7897"/>
    <lineage>
        <taxon>Eukaryota</taxon>
        <taxon>Metazoa</taxon>
        <taxon>Chordata</taxon>
        <taxon>Craniata</taxon>
        <taxon>Vertebrata</taxon>
        <taxon>Euteleostomi</taxon>
        <taxon>Coelacanthiformes</taxon>
        <taxon>Coelacanthidae</taxon>
        <taxon>Latimeria</taxon>
    </lineage>
</organism>
<accession>H3AE92</accession>